<protein>
    <submittedName>
        <fullName evidence="3">Uncharacterized protein</fullName>
    </submittedName>
</protein>
<comment type="caution">
    <text evidence="3">The sequence shown here is derived from an EMBL/GenBank/DDBJ whole genome shotgun (WGS) entry which is preliminary data.</text>
</comment>
<accession>A0A927JB43</accession>
<evidence type="ECO:0000256" key="2">
    <source>
        <dbReference type="SAM" id="Phobius"/>
    </source>
</evidence>
<dbReference type="EMBL" id="JACYWE010000002">
    <property type="protein sequence ID" value="MBD8505635.1"/>
    <property type="molecule type" value="Genomic_DNA"/>
</dbReference>
<evidence type="ECO:0000313" key="3">
    <source>
        <dbReference type="EMBL" id="MBD8505635.1"/>
    </source>
</evidence>
<feature type="transmembrane region" description="Helical" evidence="2">
    <location>
        <begin position="20"/>
        <end position="42"/>
    </location>
</feature>
<reference evidence="3" key="1">
    <citation type="submission" date="2020-09" db="EMBL/GenBank/DDBJ databases">
        <title>Hoyosella lacisalsi sp. nov., a halotolerant actinobacterium isolated from soil of Lake Gudzhirganskoe.</title>
        <authorList>
            <person name="Yang Q."/>
            <person name="Guo P.Y."/>
            <person name="Liu S.W."/>
            <person name="Li F.N."/>
            <person name="Sun C.H."/>
        </authorList>
    </citation>
    <scope>NUCLEOTIDE SEQUENCE</scope>
    <source>
        <strain evidence="3">G463</strain>
    </source>
</reference>
<feature type="region of interest" description="Disordered" evidence="1">
    <location>
        <begin position="61"/>
        <end position="80"/>
    </location>
</feature>
<keyword evidence="4" id="KW-1185">Reference proteome</keyword>
<proteinExistence type="predicted"/>
<evidence type="ECO:0000313" key="4">
    <source>
        <dbReference type="Proteomes" id="UP000642993"/>
    </source>
</evidence>
<organism evidence="3 4">
    <name type="scientific">Lolliginicoccus lacisalsi</name>
    <dbReference type="NCBI Taxonomy" id="2742202"/>
    <lineage>
        <taxon>Bacteria</taxon>
        <taxon>Bacillati</taxon>
        <taxon>Actinomycetota</taxon>
        <taxon>Actinomycetes</taxon>
        <taxon>Mycobacteriales</taxon>
        <taxon>Hoyosellaceae</taxon>
        <taxon>Lolliginicoccus</taxon>
    </lineage>
</organism>
<keyword evidence="2" id="KW-0472">Membrane</keyword>
<gene>
    <name evidence="3" type="ORF">HT102_03930</name>
</gene>
<keyword evidence="2" id="KW-1133">Transmembrane helix</keyword>
<keyword evidence="2" id="KW-0812">Transmembrane</keyword>
<evidence type="ECO:0000256" key="1">
    <source>
        <dbReference type="SAM" id="MobiDB-lite"/>
    </source>
</evidence>
<dbReference type="Proteomes" id="UP000642993">
    <property type="component" value="Unassembled WGS sequence"/>
</dbReference>
<sequence>MEMVARWWDGAELWIIGLPFLPQVAIVALIVVPLCFVLARWLDAVGSAVYYRVLRRGAHRAGETGPQLGDGAAEARNGEH</sequence>
<name>A0A927JB43_9ACTN</name>
<dbReference type="AlphaFoldDB" id="A0A927JB43"/>